<gene>
    <name evidence="5" type="ORF">HELGO_WM18966</name>
</gene>
<keyword evidence="2" id="KW-0680">Restriction system</keyword>
<dbReference type="AlphaFoldDB" id="A0A6S6TKG7"/>
<reference evidence="5" key="1">
    <citation type="submission" date="2020-01" db="EMBL/GenBank/DDBJ databases">
        <authorList>
            <person name="Meier V. D."/>
            <person name="Meier V D."/>
        </authorList>
    </citation>
    <scope>NUCLEOTIDE SEQUENCE</scope>
    <source>
        <strain evidence="5">HLG_WM_MAG_07</strain>
    </source>
</reference>
<accession>A0A6S6TKG7</accession>
<feature type="domain" description="Type I restriction modification DNA specificity" evidence="4">
    <location>
        <begin position="4"/>
        <end position="171"/>
    </location>
</feature>
<evidence type="ECO:0000256" key="1">
    <source>
        <dbReference type="ARBA" id="ARBA00010923"/>
    </source>
</evidence>
<evidence type="ECO:0000256" key="3">
    <source>
        <dbReference type="ARBA" id="ARBA00023125"/>
    </source>
</evidence>
<dbReference type="Pfam" id="PF01420">
    <property type="entry name" value="Methylase_S"/>
    <property type="match status" value="1"/>
</dbReference>
<dbReference type="InterPro" id="IPR000055">
    <property type="entry name" value="Restrct_endonuc_typeI_TRD"/>
</dbReference>
<keyword evidence="5" id="KW-0378">Hydrolase</keyword>
<organism evidence="5">
    <name type="scientific">uncultured Thiotrichaceae bacterium</name>
    <dbReference type="NCBI Taxonomy" id="298394"/>
    <lineage>
        <taxon>Bacteria</taxon>
        <taxon>Pseudomonadati</taxon>
        <taxon>Pseudomonadota</taxon>
        <taxon>Gammaproteobacteria</taxon>
        <taxon>Thiotrichales</taxon>
        <taxon>Thiotrichaceae</taxon>
        <taxon>environmental samples</taxon>
    </lineage>
</organism>
<sequence>MSLNQSYKLGDVLNLNLITESVDPSKVYEMVGVYSYGRGLFDKGRVGGSDTSYKKFYQLGEDHIVFSQLFGWEGAISLVGAVHVGKYVSSQFPTFTVNSDIVNKRYLAWWLQQQSFWDYLKKESKGMGSRRRTINPDVILSAPINLPSLSAQAAVAKKMDEIFPKIALTKEFSESNNNDSFSLLISMSHRNDLTEQEKINQGWKLTKLDDVLTQVSNPVDVEFGQHYPHFGIYSFGKGLFAKEPLNGSEIKAKKLYRVKSGQFMYGRLNAYEGAFGVVTDELNGAHVSNEFPTFECDREHITPEFLMAYFSAPVVWENLKRNVTGIGGGAGNRRIRLKESVLLSEVIWLPPLKWQEKIKQVSEKLTTIKQEREKNLAELEELLPSILDKAFKGEL</sequence>
<dbReference type="SUPFAM" id="SSF116734">
    <property type="entry name" value="DNA methylase specificity domain"/>
    <property type="match status" value="2"/>
</dbReference>
<dbReference type="InterPro" id="IPR044946">
    <property type="entry name" value="Restrct_endonuc_typeI_TRD_sf"/>
</dbReference>
<evidence type="ECO:0000256" key="2">
    <source>
        <dbReference type="ARBA" id="ARBA00022747"/>
    </source>
</evidence>
<name>A0A6S6TKG7_9GAMM</name>
<proteinExistence type="inferred from homology"/>
<dbReference type="GO" id="GO:0009035">
    <property type="term" value="F:type I site-specific deoxyribonuclease activity"/>
    <property type="evidence" value="ECO:0007669"/>
    <property type="project" value="UniProtKB-EC"/>
</dbReference>
<dbReference type="EMBL" id="CACVAY010000096">
    <property type="protein sequence ID" value="CAA6819854.1"/>
    <property type="molecule type" value="Genomic_DNA"/>
</dbReference>
<dbReference type="GO" id="GO:0003677">
    <property type="term" value="F:DNA binding"/>
    <property type="evidence" value="ECO:0007669"/>
    <property type="project" value="UniProtKB-KW"/>
</dbReference>
<evidence type="ECO:0000259" key="4">
    <source>
        <dbReference type="Pfam" id="PF01420"/>
    </source>
</evidence>
<keyword evidence="3" id="KW-0238">DNA-binding</keyword>
<dbReference type="GO" id="GO:0009307">
    <property type="term" value="P:DNA restriction-modification system"/>
    <property type="evidence" value="ECO:0007669"/>
    <property type="project" value="UniProtKB-KW"/>
</dbReference>
<dbReference type="Gene3D" id="3.90.220.20">
    <property type="entry name" value="DNA methylase specificity domains"/>
    <property type="match status" value="2"/>
</dbReference>
<comment type="similarity">
    <text evidence="1">Belongs to the type-I restriction system S methylase family.</text>
</comment>
<dbReference type="EC" id="3.1.21.3" evidence="5"/>
<protein>
    <submittedName>
        <fullName evidence="5">Type I restriction-modification system, specificity subunit S (EC)</fullName>
        <ecNumber evidence="5">3.1.21.3</ecNumber>
    </submittedName>
</protein>
<dbReference type="PANTHER" id="PTHR30408">
    <property type="entry name" value="TYPE-1 RESTRICTION ENZYME ECOKI SPECIFICITY PROTEIN"/>
    <property type="match status" value="1"/>
</dbReference>
<dbReference type="InterPro" id="IPR052021">
    <property type="entry name" value="Type-I_RS_S_subunit"/>
</dbReference>
<evidence type="ECO:0000313" key="5">
    <source>
        <dbReference type="EMBL" id="CAA6819854.1"/>
    </source>
</evidence>
<dbReference type="PANTHER" id="PTHR30408:SF12">
    <property type="entry name" value="TYPE I RESTRICTION ENZYME MJAVIII SPECIFICITY SUBUNIT"/>
    <property type="match status" value="1"/>
</dbReference>